<protein>
    <submittedName>
        <fullName evidence="1">Uncharacterized protein</fullName>
    </submittedName>
</protein>
<reference evidence="1" key="1">
    <citation type="submission" date="2020-04" db="EMBL/GenBank/DDBJ databases">
        <authorList>
            <person name="Chiriac C."/>
            <person name="Salcher M."/>
            <person name="Ghai R."/>
            <person name="Kavagutti S V."/>
        </authorList>
    </citation>
    <scope>NUCLEOTIDE SEQUENCE</scope>
</reference>
<evidence type="ECO:0000313" key="1">
    <source>
        <dbReference type="EMBL" id="CAB4157258.1"/>
    </source>
</evidence>
<accession>A0A6J5NK65</accession>
<sequence>MQATKVAHRQWECNGILIRLSRDAASMKMRYSFQYPDEYIADAHPMASKRFYATSLHVCVEKISSLVGA</sequence>
<proteinExistence type="predicted"/>
<organism evidence="1">
    <name type="scientific">uncultured Caudovirales phage</name>
    <dbReference type="NCBI Taxonomy" id="2100421"/>
    <lineage>
        <taxon>Viruses</taxon>
        <taxon>Duplodnaviria</taxon>
        <taxon>Heunggongvirae</taxon>
        <taxon>Uroviricota</taxon>
        <taxon>Caudoviricetes</taxon>
        <taxon>Peduoviridae</taxon>
        <taxon>Maltschvirus</taxon>
        <taxon>Maltschvirus maltsch</taxon>
    </lineage>
</organism>
<dbReference type="EMBL" id="LR796664">
    <property type="protein sequence ID" value="CAB4157258.1"/>
    <property type="molecule type" value="Genomic_DNA"/>
</dbReference>
<gene>
    <name evidence="1" type="ORF">UFOVP689_10</name>
</gene>
<name>A0A6J5NK65_9CAUD</name>